<dbReference type="PROSITE" id="PS50835">
    <property type="entry name" value="IG_LIKE"/>
    <property type="match status" value="3"/>
</dbReference>
<feature type="compositionally biased region" description="Low complexity" evidence="2">
    <location>
        <begin position="151"/>
        <end position="162"/>
    </location>
</feature>
<dbReference type="EMBL" id="AGCU01011167">
    <property type="status" value="NOT_ANNOTATED_CDS"/>
    <property type="molecule type" value="Genomic_DNA"/>
</dbReference>
<dbReference type="OMA" id="WMENHES"/>
<dbReference type="GeneTree" id="ENSGT00940000163076"/>
<dbReference type="InterPro" id="IPR007110">
    <property type="entry name" value="Ig-like_dom"/>
</dbReference>
<keyword evidence="3" id="KW-1133">Transmembrane helix</keyword>
<evidence type="ECO:0000256" key="3">
    <source>
        <dbReference type="SAM" id="Phobius"/>
    </source>
</evidence>
<dbReference type="SUPFAM" id="SSF48726">
    <property type="entry name" value="Immunoglobulin"/>
    <property type="match status" value="3"/>
</dbReference>
<keyword evidence="3" id="KW-0812">Transmembrane</keyword>
<reference evidence="5" key="4">
    <citation type="submission" date="2025-09" db="UniProtKB">
        <authorList>
            <consortium name="Ensembl"/>
        </authorList>
    </citation>
    <scope>IDENTIFICATION</scope>
</reference>
<proteinExistence type="predicted"/>
<feature type="domain" description="Ig-like" evidence="4">
    <location>
        <begin position="9"/>
        <end position="97"/>
    </location>
</feature>
<dbReference type="Proteomes" id="UP000007267">
    <property type="component" value="Unassembled WGS sequence"/>
</dbReference>
<dbReference type="STRING" id="13735.ENSPSIP00000008716"/>
<dbReference type="InterPro" id="IPR003006">
    <property type="entry name" value="Ig/MHC_CS"/>
</dbReference>
<feature type="domain" description="Ig-like" evidence="4">
    <location>
        <begin position="279"/>
        <end position="382"/>
    </location>
</feature>
<dbReference type="PROSITE" id="PS00290">
    <property type="entry name" value="IG_MHC"/>
    <property type="match status" value="2"/>
</dbReference>
<dbReference type="PANTHER" id="PTHR23411">
    <property type="entry name" value="TAPASIN"/>
    <property type="match status" value="1"/>
</dbReference>
<reference evidence="6" key="2">
    <citation type="journal article" date="2013" name="Nat. Genet.">
        <title>The draft genomes of soft-shell turtle and green sea turtle yield insights into the development and evolution of the turtle-specific body plan.</title>
        <authorList>
            <person name="Wang Z."/>
            <person name="Pascual-Anaya J."/>
            <person name="Zadissa A."/>
            <person name="Li W."/>
            <person name="Niimura Y."/>
            <person name="Huang Z."/>
            <person name="Li C."/>
            <person name="White S."/>
            <person name="Xiong Z."/>
            <person name="Fang D."/>
            <person name="Wang B."/>
            <person name="Ming Y."/>
            <person name="Chen Y."/>
            <person name="Zheng Y."/>
            <person name="Kuraku S."/>
            <person name="Pignatelli M."/>
            <person name="Herrero J."/>
            <person name="Beal K."/>
            <person name="Nozawa M."/>
            <person name="Li Q."/>
            <person name="Wang J."/>
            <person name="Zhang H."/>
            <person name="Yu L."/>
            <person name="Shigenobu S."/>
            <person name="Wang J."/>
            <person name="Liu J."/>
            <person name="Flicek P."/>
            <person name="Searle S."/>
            <person name="Wang J."/>
            <person name="Kuratani S."/>
            <person name="Yin Y."/>
            <person name="Aken B."/>
            <person name="Zhang G."/>
            <person name="Irie N."/>
        </authorList>
    </citation>
    <scope>NUCLEOTIDE SEQUENCE [LARGE SCALE GENOMIC DNA]</scope>
    <source>
        <strain evidence="6">Daiwa-1</strain>
    </source>
</reference>
<dbReference type="Pfam" id="PF07654">
    <property type="entry name" value="C1-set"/>
    <property type="match status" value="3"/>
</dbReference>
<evidence type="ECO:0000313" key="5">
    <source>
        <dbReference type="Ensembl" id="ENSPSIP00000008716.1"/>
    </source>
</evidence>
<dbReference type="CDD" id="cd05768">
    <property type="entry name" value="IgC1_CH3_IgAGD_CH4_IgAEM"/>
    <property type="match status" value="1"/>
</dbReference>
<feature type="domain" description="Ig-like" evidence="4">
    <location>
        <begin position="167"/>
        <end position="270"/>
    </location>
</feature>
<reference evidence="6" key="1">
    <citation type="submission" date="2011-10" db="EMBL/GenBank/DDBJ databases">
        <authorList>
            <consortium name="Soft-shell Turtle Genome Consortium"/>
        </authorList>
    </citation>
    <scope>NUCLEOTIDE SEQUENCE [LARGE SCALE GENOMIC DNA]</scope>
    <source>
        <strain evidence="6">Daiwa-1</strain>
    </source>
</reference>
<dbReference type="FunFam" id="2.60.40.10:FF:000463">
    <property type="entry name" value="Immunoglobulin heavy constant gamma 1"/>
    <property type="match status" value="1"/>
</dbReference>
<keyword evidence="6" id="KW-1185">Reference proteome</keyword>
<dbReference type="SMART" id="SM00407">
    <property type="entry name" value="IGc1"/>
    <property type="match status" value="3"/>
</dbReference>
<keyword evidence="3" id="KW-0472">Membrane</keyword>
<dbReference type="InterPro" id="IPR050380">
    <property type="entry name" value="Immune_Resp_Modulators"/>
</dbReference>
<reference evidence="5" key="3">
    <citation type="submission" date="2025-08" db="UniProtKB">
        <authorList>
            <consortium name="Ensembl"/>
        </authorList>
    </citation>
    <scope>IDENTIFICATION</scope>
</reference>
<dbReference type="InterPro" id="IPR013783">
    <property type="entry name" value="Ig-like_fold"/>
</dbReference>
<dbReference type="Ensembl" id="ENSPSIT00000008762.1">
    <property type="protein sequence ID" value="ENSPSIP00000008716.1"/>
    <property type="gene ID" value="ENSPSIG00000007935.1"/>
</dbReference>
<accession>K7FL06</accession>
<dbReference type="Gene3D" id="2.60.40.10">
    <property type="entry name" value="Immunoglobulins"/>
    <property type="match status" value="3"/>
</dbReference>
<evidence type="ECO:0000256" key="1">
    <source>
        <dbReference type="ARBA" id="ARBA00023319"/>
    </source>
</evidence>
<evidence type="ECO:0000313" key="6">
    <source>
        <dbReference type="Proteomes" id="UP000007267"/>
    </source>
</evidence>
<feature type="transmembrane region" description="Helical" evidence="3">
    <location>
        <begin position="404"/>
        <end position="429"/>
    </location>
</feature>
<dbReference type="EMBL" id="AGCU01011169">
    <property type="status" value="NOT_ANNOTATED_CDS"/>
    <property type="molecule type" value="Genomic_DNA"/>
</dbReference>
<dbReference type="FunFam" id="2.60.40.10:FF:000998">
    <property type="entry name" value="Immunoglobulin heavy constant epsilon"/>
    <property type="match status" value="1"/>
</dbReference>
<name>K7FL06_PELSI</name>
<keyword evidence="1" id="KW-0393">Immunoglobulin domain</keyword>
<dbReference type="eggNOG" id="ENOG502R54U">
    <property type="taxonomic scope" value="Eukaryota"/>
</dbReference>
<feature type="compositionally biased region" description="Polar residues" evidence="2">
    <location>
        <begin position="104"/>
        <end position="128"/>
    </location>
</feature>
<organism evidence="5 6">
    <name type="scientific">Pelodiscus sinensis</name>
    <name type="common">Chinese softshell turtle</name>
    <name type="synonym">Trionyx sinensis</name>
    <dbReference type="NCBI Taxonomy" id="13735"/>
    <lineage>
        <taxon>Eukaryota</taxon>
        <taxon>Metazoa</taxon>
        <taxon>Chordata</taxon>
        <taxon>Craniata</taxon>
        <taxon>Vertebrata</taxon>
        <taxon>Euteleostomi</taxon>
        <taxon>Archelosauria</taxon>
        <taxon>Testudinata</taxon>
        <taxon>Testudines</taxon>
        <taxon>Cryptodira</taxon>
        <taxon>Trionychia</taxon>
        <taxon>Trionychidae</taxon>
        <taxon>Pelodiscus</taxon>
    </lineage>
</organism>
<evidence type="ECO:0000256" key="2">
    <source>
        <dbReference type="SAM" id="MobiDB-lite"/>
    </source>
</evidence>
<dbReference type="AlphaFoldDB" id="K7FL06"/>
<feature type="region of interest" description="Disordered" evidence="2">
    <location>
        <begin position="89"/>
        <end position="164"/>
    </location>
</feature>
<evidence type="ECO:0000259" key="4">
    <source>
        <dbReference type="PROSITE" id="PS50835"/>
    </source>
</evidence>
<dbReference type="EMBL" id="AGCU01011168">
    <property type="status" value="NOT_ANNOTATED_CDS"/>
    <property type="molecule type" value="Genomic_DNA"/>
</dbReference>
<dbReference type="InterPro" id="IPR003597">
    <property type="entry name" value="Ig_C1-set"/>
</dbReference>
<protein>
    <recommendedName>
        <fullName evidence="4">Ig-like domain-containing protein</fullName>
    </recommendedName>
</protein>
<dbReference type="InterPro" id="IPR036179">
    <property type="entry name" value="Ig-like_dom_sf"/>
</dbReference>
<dbReference type="HOGENOM" id="CLU_030625_0_2_1"/>
<sequence length="457" mass="50040">SFAASPRAPSVFPLTSCPGEATTSQVTFGCLVKGYFPEPVTVQWTPNTSGVKDYPSVLQTSSGLYSLSSQVTVSDSSWEDNTYHCTIKHEPTSSSITKEIPTAGKTTPITAPLSTSPPAQASPRKSQNPPLPSLPLCKSTTPPANSPPAPSTSSAMSPASTPHPYVPTTTSNILVFTVPPSPEELYVGQSPKVTCLVVNLPNDADLRVVWSREKTGPLSPEPLTLTEQHNRTFTASSSLPIFTRDWEDGEKYSCKVEHSELPTPIIKSISKKQGKMSPPSVYLLRPHPDELSSNGDSVSLTCLVRGYYPAEISVKWMENHESQTSMKPVTTSSMKEGDGDSTYFLYSKLPVDKTSWNNGVTYTCMVIHEALKPLKFTQRNIRSVPEVIMNDEFCTEEGDEKIDGLWSTIAVFITLFLLSVCYSATVTLFKVKWLFSSVVQLKRGRGPEYKNVIQRVV</sequence>